<name>A0A6N2SDS9_9BACT</name>
<evidence type="ECO:0000256" key="1">
    <source>
        <dbReference type="SAM" id="Coils"/>
    </source>
</evidence>
<organism evidence="2">
    <name type="scientific">Campylobacter ureolyticus</name>
    <dbReference type="NCBI Taxonomy" id="827"/>
    <lineage>
        <taxon>Bacteria</taxon>
        <taxon>Pseudomonadati</taxon>
        <taxon>Campylobacterota</taxon>
        <taxon>Epsilonproteobacteria</taxon>
        <taxon>Campylobacterales</taxon>
        <taxon>Campylobacteraceae</taxon>
        <taxon>Campylobacter</taxon>
    </lineage>
</organism>
<proteinExistence type="predicted"/>
<reference evidence="2" key="1">
    <citation type="submission" date="2019-11" db="EMBL/GenBank/DDBJ databases">
        <authorList>
            <person name="Feng L."/>
        </authorList>
    </citation>
    <scope>NUCLEOTIDE SEQUENCE</scope>
    <source>
        <strain evidence="2">CUreolyticusLFYP111</strain>
    </source>
</reference>
<keyword evidence="1" id="KW-0175">Coiled coil</keyword>
<accession>A0A6N2SDS9</accession>
<dbReference type="EMBL" id="CACRSK010000002">
    <property type="protein sequence ID" value="VYS90391.1"/>
    <property type="molecule type" value="Genomic_DNA"/>
</dbReference>
<dbReference type="RefSeq" id="WP_156847215.1">
    <property type="nucleotide sequence ID" value="NZ_CACRSK010000002.1"/>
</dbReference>
<dbReference type="AlphaFoldDB" id="A0A6N2SDS9"/>
<gene>
    <name evidence="2" type="ORF">CULFYP111_00824</name>
</gene>
<feature type="coiled-coil region" evidence="1">
    <location>
        <begin position="29"/>
        <end position="56"/>
    </location>
</feature>
<sequence>MITTEYKINLKIDDEVFELEIKDPSKKEKQSLEAKANESMKTLNELQNLNDELSLNESIIKTNSDLIKQNSALDKTKLLLENKELYVRNAAIKKDLSNLQNQDDISANLERLFRLRSELFISGGDKERLFKTLDEKGVRYESLWEHLNKEILKENEKK</sequence>
<protein>
    <submittedName>
        <fullName evidence="2">Uncharacterized protein</fullName>
    </submittedName>
</protein>
<evidence type="ECO:0000313" key="2">
    <source>
        <dbReference type="EMBL" id="VYS90391.1"/>
    </source>
</evidence>